<dbReference type="InterPro" id="IPR001647">
    <property type="entry name" value="HTH_TetR"/>
</dbReference>
<dbReference type="Pfam" id="PF04237">
    <property type="entry name" value="YjbR"/>
    <property type="match status" value="1"/>
</dbReference>
<accession>A0A6Y5EK88</accession>
<dbReference type="EMBL" id="DAAHIK010000095">
    <property type="protein sequence ID" value="HAB6166515.1"/>
    <property type="molecule type" value="Genomic_DNA"/>
</dbReference>
<evidence type="ECO:0000256" key="1">
    <source>
        <dbReference type="ARBA" id="ARBA00023125"/>
    </source>
</evidence>
<reference evidence="4" key="2">
    <citation type="submission" date="2019-10" db="EMBL/GenBank/DDBJ databases">
        <authorList>
            <consortium name="NCBI Pathogen Detection Project"/>
        </authorList>
    </citation>
    <scope>NUCLEOTIDE SEQUENCE</scope>
    <source>
        <strain evidence="4">Salmonella enterica</strain>
    </source>
</reference>
<dbReference type="GO" id="GO:0003677">
    <property type="term" value="F:DNA binding"/>
    <property type="evidence" value="ECO:0007669"/>
    <property type="project" value="UniProtKB-UniRule"/>
</dbReference>
<name>A0A6Y5EK88_SALDU</name>
<evidence type="ECO:0000256" key="2">
    <source>
        <dbReference type="PROSITE-ProRule" id="PRU00335"/>
    </source>
</evidence>
<feature type="domain" description="HTH tetR-type" evidence="3">
    <location>
        <begin position="7"/>
        <end position="66"/>
    </location>
</feature>
<dbReference type="SUPFAM" id="SSF142906">
    <property type="entry name" value="YjbR-like"/>
    <property type="match status" value="1"/>
</dbReference>
<evidence type="ECO:0000313" key="4">
    <source>
        <dbReference type="EMBL" id="HAB6166515.1"/>
    </source>
</evidence>
<reference evidence="4" key="1">
    <citation type="journal article" date="2018" name="Genome Biol.">
        <title>SKESA: strategic k-mer extension for scrupulous assemblies.</title>
        <authorList>
            <person name="Souvorov A."/>
            <person name="Agarwala R."/>
            <person name="Lipman D.J."/>
        </authorList>
    </citation>
    <scope>NUCLEOTIDE SEQUENCE</scope>
    <source>
        <strain evidence="4">Salmonella enterica</strain>
    </source>
</reference>
<dbReference type="SUPFAM" id="SSF46689">
    <property type="entry name" value="Homeodomain-like"/>
    <property type="match status" value="1"/>
</dbReference>
<comment type="caution">
    <text evidence="4">The sequence shown here is derived from an EMBL/GenBank/DDBJ whole genome shotgun (WGS) entry which is preliminary data.</text>
</comment>
<dbReference type="AlphaFoldDB" id="A0A6Y5EK88"/>
<sequence length="284" mass="32417">MARPKSEDKKQALLEAATQAIAQSGIAASTAVIARNAGVAEGTLFRYFATKDELINTLYLHLKQDLCQSMIMELDRSITDAKTMTRFIWNSYISWGLNHPARHRAIRQLAVSEKLTKETEQRADDMFPELRDLCHRSVLMVFMSDEYRAFGDGLFLALAETTMDGQTLHACAKRFALELPFTEHCWPFGPQYDVFKVGGKIFMLFTEHHCRPVVNLKSDPQKSLVNQQIYPSIAPGYHMNKKHWISVYAGEDITVSLLNDLINDSWNLVVDGLPKREQLRLRPR</sequence>
<organism evidence="4">
    <name type="scientific">Salmonella dublin</name>
    <dbReference type="NCBI Taxonomy" id="98360"/>
    <lineage>
        <taxon>Bacteria</taxon>
        <taxon>Pseudomonadati</taxon>
        <taxon>Pseudomonadota</taxon>
        <taxon>Gammaproteobacteria</taxon>
        <taxon>Enterobacterales</taxon>
        <taxon>Enterobacteriaceae</taxon>
        <taxon>Salmonella</taxon>
    </lineage>
</organism>
<dbReference type="InterPro" id="IPR038056">
    <property type="entry name" value="YjbR-like_sf"/>
</dbReference>
<dbReference type="InterPro" id="IPR023772">
    <property type="entry name" value="DNA-bd_HTH_TetR-type_CS"/>
</dbReference>
<dbReference type="InterPro" id="IPR058532">
    <property type="entry name" value="YjbR/MT2646/Rv2570-like"/>
</dbReference>
<dbReference type="Pfam" id="PF00440">
    <property type="entry name" value="TetR_N"/>
    <property type="match status" value="1"/>
</dbReference>
<feature type="DNA-binding region" description="H-T-H motif" evidence="2">
    <location>
        <begin position="29"/>
        <end position="48"/>
    </location>
</feature>
<dbReference type="Gene3D" id="1.10.357.10">
    <property type="entry name" value="Tetracycline Repressor, domain 2"/>
    <property type="match status" value="1"/>
</dbReference>
<dbReference type="InterPro" id="IPR009057">
    <property type="entry name" value="Homeodomain-like_sf"/>
</dbReference>
<keyword evidence="1 2" id="KW-0238">DNA-binding</keyword>
<evidence type="ECO:0000259" key="3">
    <source>
        <dbReference type="PROSITE" id="PS50977"/>
    </source>
</evidence>
<dbReference type="PANTHER" id="PTHR35145:SF1">
    <property type="entry name" value="CYTOPLASMIC PROTEIN"/>
    <property type="match status" value="1"/>
</dbReference>
<dbReference type="PANTHER" id="PTHR35145">
    <property type="entry name" value="CYTOPLASMIC PROTEIN-RELATED"/>
    <property type="match status" value="1"/>
</dbReference>
<dbReference type="PRINTS" id="PR00455">
    <property type="entry name" value="HTHTETR"/>
</dbReference>
<protein>
    <submittedName>
        <fullName evidence="4">MmcQ/YjbR family DNA-binding protein</fullName>
    </submittedName>
</protein>
<dbReference type="NCBIfam" id="NF007603">
    <property type="entry name" value="PRK10250.1"/>
    <property type="match status" value="1"/>
</dbReference>
<proteinExistence type="predicted"/>
<dbReference type="PROSITE" id="PS50977">
    <property type="entry name" value="HTH_TETR_2"/>
    <property type="match status" value="1"/>
</dbReference>
<gene>
    <name evidence="4" type="ORF">GB377_15570</name>
</gene>
<dbReference type="PROSITE" id="PS01081">
    <property type="entry name" value="HTH_TETR_1"/>
    <property type="match status" value="1"/>
</dbReference>
<dbReference type="InterPro" id="IPR007351">
    <property type="entry name" value="YjbR"/>
</dbReference>